<name>A0A8S1EK91_9PELO</name>
<dbReference type="SUPFAM" id="SSF57302">
    <property type="entry name" value="Snake toxin-like"/>
    <property type="match status" value="1"/>
</dbReference>
<dbReference type="OrthoDB" id="10457128at2759"/>
<protein>
    <submittedName>
        <fullName evidence="2">Uncharacterized protein</fullName>
    </submittedName>
</protein>
<keyword evidence="3" id="KW-1185">Reference proteome</keyword>
<feature type="chain" id="PRO_5035800429" evidence="1">
    <location>
        <begin position="17"/>
        <end position="179"/>
    </location>
</feature>
<reference evidence="2 3" key="1">
    <citation type="submission" date="2020-04" db="EMBL/GenBank/DDBJ databases">
        <authorList>
            <person name="Laetsch R D."/>
            <person name="Stevens L."/>
            <person name="Kumar S."/>
            <person name="Blaxter L. M."/>
        </authorList>
    </citation>
    <scope>NUCLEOTIDE SEQUENCE [LARGE SCALE GENOMIC DNA]</scope>
</reference>
<dbReference type="Proteomes" id="UP000494206">
    <property type="component" value="Unassembled WGS sequence"/>
</dbReference>
<evidence type="ECO:0000313" key="3">
    <source>
        <dbReference type="Proteomes" id="UP000494206"/>
    </source>
</evidence>
<organism evidence="2 3">
    <name type="scientific">Caenorhabditis bovis</name>
    <dbReference type="NCBI Taxonomy" id="2654633"/>
    <lineage>
        <taxon>Eukaryota</taxon>
        <taxon>Metazoa</taxon>
        <taxon>Ecdysozoa</taxon>
        <taxon>Nematoda</taxon>
        <taxon>Chromadorea</taxon>
        <taxon>Rhabditida</taxon>
        <taxon>Rhabditina</taxon>
        <taxon>Rhabditomorpha</taxon>
        <taxon>Rhabditoidea</taxon>
        <taxon>Rhabditidae</taxon>
        <taxon>Peloderinae</taxon>
        <taxon>Caenorhabditis</taxon>
    </lineage>
</organism>
<proteinExistence type="predicted"/>
<dbReference type="AlphaFoldDB" id="A0A8S1EK91"/>
<dbReference type="EMBL" id="CADEPM010000002">
    <property type="protein sequence ID" value="CAB3400064.1"/>
    <property type="molecule type" value="Genomic_DNA"/>
</dbReference>
<accession>A0A8S1EK91</accession>
<comment type="caution">
    <text evidence="2">The sequence shown here is derived from an EMBL/GenBank/DDBJ whole genome shotgun (WGS) entry which is preliminary data.</text>
</comment>
<evidence type="ECO:0000256" key="1">
    <source>
        <dbReference type="SAM" id="SignalP"/>
    </source>
</evidence>
<dbReference type="Gene3D" id="2.10.60.10">
    <property type="entry name" value="CD59"/>
    <property type="match status" value="1"/>
</dbReference>
<keyword evidence="1" id="KW-0732">Signal</keyword>
<evidence type="ECO:0000313" key="2">
    <source>
        <dbReference type="EMBL" id="CAB3400064.1"/>
    </source>
</evidence>
<gene>
    <name evidence="2" type="ORF">CBOVIS_LOCUS3079</name>
</gene>
<sequence length="179" mass="20736">MIQLLFLFALVSSVIGRSTVIKYKHQDAYEDFLNLMESFERTEKPKAKPNWAYNSELYGLDRHGKPFMKCVEFNATTSPKTRNVRCSASGDKDRPGCFAMYDFETKQLLQGCYNYQEDIAHFCETSKRCTFSSDAKVGFCCCVGQQCNSQKKIMYNGEPLETVINEKRKKDVTDFLRRF</sequence>
<dbReference type="InterPro" id="IPR045860">
    <property type="entry name" value="Snake_toxin-like_sf"/>
</dbReference>
<feature type="signal peptide" evidence="1">
    <location>
        <begin position="1"/>
        <end position="16"/>
    </location>
</feature>